<accession>A0AA40VLG7</accession>
<evidence type="ECO:0000313" key="2">
    <source>
        <dbReference type="Proteomes" id="UP000549113"/>
    </source>
</evidence>
<proteinExistence type="predicted"/>
<name>A0AA40VLG7_9MICO</name>
<keyword evidence="2" id="KW-1185">Reference proteome</keyword>
<dbReference type="EMBL" id="JACIFH010000001">
    <property type="protein sequence ID" value="MBB4138574.1"/>
    <property type="molecule type" value="Genomic_DNA"/>
</dbReference>
<sequence>MLDAYRAARAHPLAEPPMTDAQLYDAMVNSAG</sequence>
<evidence type="ECO:0000313" key="1">
    <source>
        <dbReference type="EMBL" id="MBB4138574.1"/>
    </source>
</evidence>
<organism evidence="1 2">
    <name type="scientific">Microbacterium invictum</name>
    <dbReference type="NCBI Taxonomy" id="515415"/>
    <lineage>
        <taxon>Bacteria</taxon>
        <taxon>Bacillati</taxon>
        <taxon>Actinomycetota</taxon>
        <taxon>Actinomycetes</taxon>
        <taxon>Micrococcales</taxon>
        <taxon>Microbacteriaceae</taxon>
        <taxon>Microbacterium</taxon>
    </lineage>
</organism>
<dbReference type="Proteomes" id="UP000549113">
    <property type="component" value="Unassembled WGS sequence"/>
</dbReference>
<dbReference type="AlphaFoldDB" id="A0AA40VLG7"/>
<protein>
    <submittedName>
        <fullName evidence="1">Uncharacterized protein</fullName>
    </submittedName>
</protein>
<comment type="caution">
    <text evidence="1">The sequence shown here is derived from an EMBL/GenBank/DDBJ whole genome shotgun (WGS) entry which is preliminary data.</text>
</comment>
<reference evidence="1 2" key="1">
    <citation type="submission" date="2020-08" db="EMBL/GenBank/DDBJ databases">
        <title>Sequencing the genomes of 1000 actinobacteria strains.</title>
        <authorList>
            <person name="Klenk H.-P."/>
        </authorList>
    </citation>
    <scope>NUCLEOTIDE SEQUENCE [LARGE SCALE GENOMIC DNA]</scope>
    <source>
        <strain evidence="1 2">DSM 19600</strain>
    </source>
</reference>
<gene>
    <name evidence="1" type="ORF">BKA10_000368</name>
</gene>